<name>A0A2A5T739_9GAMM</name>
<evidence type="ECO:0000313" key="2">
    <source>
        <dbReference type="Proteomes" id="UP000219020"/>
    </source>
</evidence>
<keyword evidence="1" id="KW-0614">Plasmid</keyword>
<comment type="caution">
    <text evidence="1">The sequence shown here is derived from an EMBL/GenBank/DDBJ whole genome shotgun (WGS) entry which is preliminary data.</text>
</comment>
<proteinExistence type="predicted"/>
<dbReference type="EMBL" id="NBYY01000008">
    <property type="protein sequence ID" value="PCS23964.1"/>
    <property type="molecule type" value="Genomic_DNA"/>
</dbReference>
<dbReference type="AlphaFoldDB" id="A0A2A5T739"/>
<geneLocation type="plasmid" evidence="2">
    <name>pmj1</name>
</geneLocation>
<protein>
    <submittedName>
        <fullName evidence="1">Mobile element protein</fullName>
    </submittedName>
</protein>
<accession>A0A2A5T739</accession>
<reference evidence="2" key="1">
    <citation type="submission" date="2017-04" db="EMBL/GenBank/DDBJ databases">
        <title>Genome evolution of the luminous symbionts of deep sea anglerfish.</title>
        <authorList>
            <person name="Hendry T.A."/>
        </authorList>
    </citation>
    <scope>NUCLEOTIDE SEQUENCE [LARGE SCALE GENOMIC DNA]</scope>
    <source>
        <plasmid evidence="2">pmj1</plasmid>
    </source>
</reference>
<organism evidence="1 2">
    <name type="scientific">Candidatus Enterovibrio escicola</name>
    <dbReference type="NCBI Taxonomy" id="1927127"/>
    <lineage>
        <taxon>Bacteria</taxon>
        <taxon>Pseudomonadati</taxon>
        <taxon>Pseudomonadota</taxon>
        <taxon>Gammaproteobacteria</taxon>
        <taxon>Vibrionales</taxon>
        <taxon>Vibrionaceae</taxon>
        <taxon>Enterovibrio</taxon>
    </lineage>
</organism>
<dbReference type="Proteomes" id="UP000219020">
    <property type="component" value="Plasmid pMJ1"/>
</dbReference>
<evidence type="ECO:0000313" key="1">
    <source>
        <dbReference type="EMBL" id="PCS23964.1"/>
    </source>
</evidence>
<keyword evidence="2" id="KW-1185">Reference proteome</keyword>
<sequence length="47" mass="5474">MYCLKHYGQRGRGFIFSDTSIETTLMVKGILKLINRGLKGFSIRFLY</sequence>
<gene>
    <name evidence="1" type="ORF">BTN49_0330</name>
</gene>